<gene>
    <name evidence="2" type="ORF">Pfra01_001946100</name>
</gene>
<dbReference type="OrthoDB" id="128621at2759"/>
<sequence>MMRDYHRWMGGVNIHDQLHLQRYLLQLAVVFRKYYKTIFLRLVDIAIVNANIVYREARKQRVEPPVDHAKFLHLLQARMLELPASDFANVVSAVLLCWSGSILIENVLLCRRSPLRNQPRQIRLTACPLNTNSLRSRSGAASARRKSIASDLSTGAWSARFRDDDAAEEEEDEDEEDEVEEEEDATEDEEAGDA</sequence>
<dbReference type="Proteomes" id="UP001165121">
    <property type="component" value="Unassembled WGS sequence"/>
</dbReference>
<dbReference type="AlphaFoldDB" id="A0A9W7CZU0"/>
<dbReference type="PANTHER" id="PTHR46599:SF3">
    <property type="entry name" value="PIGGYBAC TRANSPOSABLE ELEMENT-DERIVED PROTEIN 4"/>
    <property type="match status" value="1"/>
</dbReference>
<dbReference type="PANTHER" id="PTHR46599">
    <property type="entry name" value="PIGGYBAC TRANSPOSABLE ELEMENT-DERIVED PROTEIN 4"/>
    <property type="match status" value="1"/>
</dbReference>
<evidence type="ECO:0000313" key="3">
    <source>
        <dbReference type="Proteomes" id="UP001165121"/>
    </source>
</evidence>
<feature type="compositionally biased region" description="Acidic residues" evidence="1">
    <location>
        <begin position="165"/>
        <end position="194"/>
    </location>
</feature>
<protein>
    <submittedName>
        <fullName evidence="2">Unnamed protein product</fullName>
    </submittedName>
</protein>
<evidence type="ECO:0000256" key="1">
    <source>
        <dbReference type="SAM" id="MobiDB-lite"/>
    </source>
</evidence>
<feature type="region of interest" description="Disordered" evidence="1">
    <location>
        <begin position="159"/>
        <end position="194"/>
    </location>
</feature>
<proteinExistence type="predicted"/>
<name>A0A9W7CZU0_9STRA</name>
<organism evidence="2 3">
    <name type="scientific">Phytophthora fragariaefolia</name>
    <dbReference type="NCBI Taxonomy" id="1490495"/>
    <lineage>
        <taxon>Eukaryota</taxon>
        <taxon>Sar</taxon>
        <taxon>Stramenopiles</taxon>
        <taxon>Oomycota</taxon>
        <taxon>Peronosporomycetes</taxon>
        <taxon>Peronosporales</taxon>
        <taxon>Peronosporaceae</taxon>
        <taxon>Phytophthora</taxon>
    </lineage>
</organism>
<comment type="caution">
    <text evidence="2">The sequence shown here is derived from an EMBL/GenBank/DDBJ whole genome shotgun (WGS) entry which is preliminary data.</text>
</comment>
<dbReference type="EMBL" id="BSXT01002515">
    <property type="protein sequence ID" value="GMF49334.1"/>
    <property type="molecule type" value="Genomic_DNA"/>
</dbReference>
<reference evidence="2" key="1">
    <citation type="submission" date="2023-04" db="EMBL/GenBank/DDBJ databases">
        <title>Phytophthora fragariaefolia NBRC 109709.</title>
        <authorList>
            <person name="Ichikawa N."/>
            <person name="Sato H."/>
            <person name="Tonouchi N."/>
        </authorList>
    </citation>
    <scope>NUCLEOTIDE SEQUENCE</scope>
    <source>
        <strain evidence="2">NBRC 109709</strain>
    </source>
</reference>
<evidence type="ECO:0000313" key="2">
    <source>
        <dbReference type="EMBL" id="GMF49334.1"/>
    </source>
</evidence>
<accession>A0A9W7CZU0</accession>
<keyword evidence="3" id="KW-1185">Reference proteome</keyword>